<dbReference type="Pfam" id="PF00072">
    <property type="entry name" value="Response_reg"/>
    <property type="match status" value="1"/>
</dbReference>
<evidence type="ECO:0000313" key="6">
    <source>
        <dbReference type="Proteomes" id="UP000799324"/>
    </source>
</evidence>
<dbReference type="AlphaFoldDB" id="A0A6A6TGI9"/>
<reference evidence="5" key="1">
    <citation type="journal article" date="2020" name="Stud. Mycol.">
        <title>101 Dothideomycetes genomes: a test case for predicting lifestyles and emergence of pathogens.</title>
        <authorList>
            <person name="Haridas S."/>
            <person name="Albert R."/>
            <person name="Binder M."/>
            <person name="Bloem J."/>
            <person name="Labutti K."/>
            <person name="Salamov A."/>
            <person name="Andreopoulos B."/>
            <person name="Baker S."/>
            <person name="Barry K."/>
            <person name="Bills G."/>
            <person name="Bluhm B."/>
            <person name="Cannon C."/>
            <person name="Castanera R."/>
            <person name="Culley D."/>
            <person name="Daum C."/>
            <person name="Ezra D."/>
            <person name="Gonzalez J."/>
            <person name="Henrissat B."/>
            <person name="Kuo A."/>
            <person name="Liang C."/>
            <person name="Lipzen A."/>
            <person name="Lutzoni F."/>
            <person name="Magnuson J."/>
            <person name="Mondo S."/>
            <person name="Nolan M."/>
            <person name="Ohm R."/>
            <person name="Pangilinan J."/>
            <person name="Park H.-J."/>
            <person name="Ramirez L."/>
            <person name="Alfaro M."/>
            <person name="Sun H."/>
            <person name="Tritt A."/>
            <person name="Yoshinaga Y."/>
            <person name="Zwiers L.-H."/>
            <person name="Turgeon B."/>
            <person name="Goodwin S."/>
            <person name="Spatafora J."/>
            <person name="Crous P."/>
            <person name="Grigoriev I."/>
        </authorList>
    </citation>
    <scope>NUCLEOTIDE SEQUENCE</scope>
    <source>
        <strain evidence="5">CBS 122681</strain>
    </source>
</reference>
<dbReference type="SUPFAM" id="SSF55785">
    <property type="entry name" value="PYP-like sensor domain (PAS domain)"/>
    <property type="match status" value="2"/>
</dbReference>
<evidence type="ECO:0000259" key="4">
    <source>
        <dbReference type="PROSITE" id="PS50110"/>
    </source>
</evidence>
<dbReference type="Pfam" id="PF00512">
    <property type="entry name" value="HisKA"/>
    <property type="match status" value="1"/>
</dbReference>
<dbReference type="InterPro" id="IPR000014">
    <property type="entry name" value="PAS"/>
</dbReference>
<dbReference type="Proteomes" id="UP000799324">
    <property type="component" value="Unassembled WGS sequence"/>
</dbReference>
<dbReference type="InterPro" id="IPR035965">
    <property type="entry name" value="PAS-like_dom_sf"/>
</dbReference>
<feature type="modified residue" description="4-aspartylphosphate" evidence="2">
    <location>
        <position position="1101"/>
    </location>
</feature>
<dbReference type="PROSITE" id="PS50109">
    <property type="entry name" value="HIS_KIN"/>
    <property type="match status" value="1"/>
</dbReference>
<dbReference type="Gene3D" id="1.10.287.130">
    <property type="match status" value="1"/>
</dbReference>
<dbReference type="InterPro" id="IPR003594">
    <property type="entry name" value="HATPase_dom"/>
</dbReference>
<dbReference type="GO" id="GO:0000155">
    <property type="term" value="F:phosphorelay sensor kinase activity"/>
    <property type="evidence" value="ECO:0007669"/>
    <property type="project" value="InterPro"/>
</dbReference>
<dbReference type="PANTHER" id="PTHR43719:SF30">
    <property type="entry name" value="TWO-COMPONENT SYSTEM RESPONSE REGULATOR"/>
    <property type="match status" value="1"/>
</dbReference>
<dbReference type="Gene3D" id="3.30.565.10">
    <property type="entry name" value="Histidine kinase-like ATPase, C-terminal domain"/>
    <property type="match status" value="1"/>
</dbReference>
<dbReference type="SMART" id="SM00091">
    <property type="entry name" value="PAS"/>
    <property type="match status" value="2"/>
</dbReference>
<dbReference type="SMART" id="SM00448">
    <property type="entry name" value="REC"/>
    <property type="match status" value="1"/>
</dbReference>
<evidence type="ECO:0000313" key="5">
    <source>
        <dbReference type="EMBL" id="KAF2658347.1"/>
    </source>
</evidence>
<dbReference type="SMART" id="SM00387">
    <property type="entry name" value="HATPase_c"/>
    <property type="match status" value="1"/>
</dbReference>
<organism evidence="5 6">
    <name type="scientific">Lophiostoma macrostomum CBS 122681</name>
    <dbReference type="NCBI Taxonomy" id="1314788"/>
    <lineage>
        <taxon>Eukaryota</taxon>
        <taxon>Fungi</taxon>
        <taxon>Dikarya</taxon>
        <taxon>Ascomycota</taxon>
        <taxon>Pezizomycotina</taxon>
        <taxon>Dothideomycetes</taxon>
        <taxon>Pleosporomycetidae</taxon>
        <taxon>Pleosporales</taxon>
        <taxon>Lophiostomataceae</taxon>
        <taxon>Lophiostoma</taxon>
    </lineage>
</organism>
<dbReference type="Gene3D" id="3.30.450.20">
    <property type="entry name" value="PAS domain"/>
    <property type="match status" value="1"/>
</dbReference>
<dbReference type="Pfam" id="PF26131">
    <property type="entry name" value="PAS-like"/>
    <property type="match status" value="1"/>
</dbReference>
<dbReference type="InterPro" id="IPR036890">
    <property type="entry name" value="HATPase_C_sf"/>
</dbReference>
<evidence type="ECO:0000259" key="3">
    <source>
        <dbReference type="PROSITE" id="PS50109"/>
    </source>
</evidence>
<dbReference type="SUPFAM" id="SSF55874">
    <property type="entry name" value="ATPase domain of HSP90 chaperone/DNA topoisomerase II/histidine kinase"/>
    <property type="match status" value="1"/>
</dbReference>
<gene>
    <name evidence="5" type="ORF">K491DRAFT_713734</name>
</gene>
<dbReference type="InterPro" id="IPR036097">
    <property type="entry name" value="HisK_dim/P_sf"/>
</dbReference>
<name>A0A6A6TGI9_9PLEO</name>
<sequence>MKVDDLKRLYDGDPRPTFLVDCEIQPATIWHANTASKDLDLLGCATQCLQSKAWVAFKEWWDPHNRSPITSQQHFTFAGAPWIKFMAFDRWRIVTIANHQIPDNTNFFADGPIASLARAVSLPEPLLDSIFNTNLRSPELRQHVQYVSRVDWGKTSIGSIDSWSPELTQLVTTVLLDARPTALLLGPEYVIIYNLAYARAIGPKHPRVLGQTVTSGWLEIASDIPAISERSVKTDFADVPEKEYHYMIEHEGHTEETFLTCSLVPLVCRIDGMLLERRVNALLRMGQLTGEAQEFEKFWPSILESVKPFEYDIPCAILYSTLEPDTASSMGSGRGGSRYCTLEGTLDYSDPHPAFPLTIDLEKDNRPLTRALNDCVKEAQPVVYCKRDGQLPEAYYQNLKTRAFGDKCEALIICPIQPFGKETNSGYFIIGLNTRRPYDQEYQEWIQVFSNLLGTSAASVSLHEEEVAHRKRGIAQAARDRAALNDELSASEFKLETLHDVAEKVGLGYFEYELDGKVKHANQAFFAQNGHLQDIPDAPPFTFADRLYSDNKEMAMERWDTLTKGIPCTFEMRWKRSPDSEDGTDTRDYLWVLSACVPMRSLNGTVIGISGCNTDVTAQKESARLAMIRSEAIERATATERRLAAVTELSPCGFFQLAPDLKMQYCNEKWFQLTGQPIVPYDAISWEHIILEEDYASVVQNTQKVIAEERTLSVKSVIGTMMDVSQLKWAEDLQKIRVQEALESKRQQENFIDMTSHEMRNPLSAMIQCADSISTSLMEMIRLAHQAVPSNLTPIRDGLLELMDGCTDAIDTIQACATHQKRIVDDILTLSKLDSKLVSISPMVIQPHTLLRDTRRMFRDEAQKAGVTLEMRAEDSIKNMGIDWAILDPSRVLQVLINLITNAVKFTQDQDVRKVEVIMGASSSAKKRDDVEYVPPDTIRGSFLDDEEWSEGEIFYLHFTVQDTGCGLTADHKAKLFLRFSQATPRTHVQYGGSGLGLFISRELTEMQGGNIGVGSNEHAGSIFSFYIKSRRAQAPPDAHLDFPPHQPAETLPKPESQTKLGCTIQVAGHGEEALEELKKTTHWKYPITETPSKLSVILMDIEMPVMDGLTCARRVRELQDEGEIVAHVPIIAVSANARREQVEEAISAGMDDAIGKPFRIVELMPKIRKLVDMG</sequence>
<dbReference type="InterPro" id="IPR058846">
    <property type="entry name" value="PAS-like"/>
</dbReference>
<dbReference type="SUPFAM" id="SSF52172">
    <property type="entry name" value="CheY-like"/>
    <property type="match status" value="1"/>
</dbReference>
<dbReference type="InterPro" id="IPR004358">
    <property type="entry name" value="Sig_transdc_His_kin-like_C"/>
</dbReference>
<feature type="domain" description="Histidine kinase" evidence="3">
    <location>
        <begin position="754"/>
        <end position="1032"/>
    </location>
</feature>
<evidence type="ECO:0000256" key="2">
    <source>
        <dbReference type="PROSITE-ProRule" id="PRU00169"/>
    </source>
</evidence>
<dbReference type="CDD" id="cd00082">
    <property type="entry name" value="HisKA"/>
    <property type="match status" value="1"/>
</dbReference>
<feature type="domain" description="Response regulatory" evidence="4">
    <location>
        <begin position="1040"/>
        <end position="1172"/>
    </location>
</feature>
<dbReference type="InterPro" id="IPR011006">
    <property type="entry name" value="CheY-like_superfamily"/>
</dbReference>
<dbReference type="PRINTS" id="PR00344">
    <property type="entry name" value="BCTRLSENSOR"/>
</dbReference>
<protein>
    <recommendedName>
        <fullName evidence="7">Histidine kinase HHK15p</fullName>
    </recommendedName>
</protein>
<dbReference type="InterPro" id="IPR003661">
    <property type="entry name" value="HisK_dim/P_dom"/>
</dbReference>
<dbReference type="PROSITE" id="PS50110">
    <property type="entry name" value="RESPONSE_REGULATORY"/>
    <property type="match status" value="1"/>
</dbReference>
<keyword evidence="1 2" id="KW-0597">Phosphoprotein</keyword>
<dbReference type="InterPro" id="IPR005467">
    <property type="entry name" value="His_kinase_dom"/>
</dbReference>
<evidence type="ECO:0000256" key="1">
    <source>
        <dbReference type="ARBA" id="ARBA00022553"/>
    </source>
</evidence>
<dbReference type="Gene3D" id="3.40.50.2300">
    <property type="match status" value="1"/>
</dbReference>
<proteinExistence type="predicted"/>
<accession>A0A6A6TGI9</accession>
<dbReference type="Pfam" id="PF02518">
    <property type="entry name" value="HATPase_c"/>
    <property type="match status" value="1"/>
</dbReference>
<dbReference type="InterPro" id="IPR001789">
    <property type="entry name" value="Sig_transdc_resp-reg_receiver"/>
</dbReference>
<dbReference type="OrthoDB" id="303614at2759"/>
<dbReference type="EMBL" id="MU004316">
    <property type="protein sequence ID" value="KAF2658347.1"/>
    <property type="molecule type" value="Genomic_DNA"/>
</dbReference>
<dbReference type="SMART" id="SM00388">
    <property type="entry name" value="HisKA"/>
    <property type="match status" value="1"/>
</dbReference>
<dbReference type="InterPro" id="IPR050956">
    <property type="entry name" value="2C_system_His_kinase"/>
</dbReference>
<dbReference type="PANTHER" id="PTHR43719">
    <property type="entry name" value="TWO-COMPONENT HISTIDINE KINASE"/>
    <property type="match status" value="1"/>
</dbReference>
<keyword evidence="6" id="KW-1185">Reference proteome</keyword>
<evidence type="ECO:0008006" key="7">
    <source>
        <dbReference type="Google" id="ProtNLM"/>
    </source>
</evidence>
<dbReference type="CDD" id="cd17546">
    <property type="entry name" value="REC_hyHK_CKI1_RcsC-like"/>
    <property type="match status" value="1"/>
</dbReference>
<dbReference type="SUPFAM" id="SSF47384">
    <property type="entry name" value="Homodimeric domain of signal transducing histidine kinase"/>
    <property type="match status" value="1"/>
</dbReference>